<sequence length="397" mass="45006">MSSLLVSLSSKPFLRKLALRCHTLRHLSSSTTTNPYMMYCVTYCGDNVSYDGKEYPVAGAMTKLRMYDPAKEDYFTVGDKPLPKEMVRSSLVGSSHGWGVFFGPHNSTLISDYWNPSSSKSNPKMIHLPPRPDHLNKTGLVSSVAMSSSPEEDDCVTAVKFKGRQVNIYKPGLEDMVILTPKLFEYFDKGKLMYSKRDQRFYILSSGGRHLCSFSAAESTTPQYHDLRFHNFPQFSVSESLDFVIGAKKEYFVESPSGQRFLVKWYVEDPATKYVEDPVLKRLKPKFRGTGRFMVFREEEDMNMCYTEDIGDLCIFLGNNEPFCVKASSSPGLNPNFIYFAGEGYNECFGDYDIATRTPRNFIPKSISAFSDLTTNGQGQVYMVCDWVPHWVPPVSL</sequence>
<evidence type="ECO:0000313" key="2">
    <source>
        <dbReference type="EMBL" id="KAL1223762.1"/>
    </source>
</evidence>
<dbReference type="PANTHER" id="PTHR44259">
    <property type="entry name" value="OS07G0183000 PROTEIN-RELATED"/>
    <property type="match status" value="1"/>
</dbReference>
<dbReference type="EMBL" id="JBANAX010000066">
    <property type="protein sequence ID" value="KAL1223762.1"/>
    <property type="molecule type" value="Genomic_DNA"/>
</dbReference>
<dbReference type="InterPro" id="IPR005174">
    <property type="entry name" value="KIB1-4_b-propeller"/>
</dbReference>
<reference evidence="2 3" key="1">
    <citation type="submission" date="2024-04" db="EMBL/GenBank/DDBJ databases">
        <title>Genome assembly C_amara_ONT_v2.</title>
        <authorList>
            <person name="Yant L."/>
            <person name="Moore C."/>
            <person name="Slenker M."/>
        </authorList>
    </citation>
    <scope>NUCLEOTIDE SEQUENCE [LARGE SCALE GENOMIC DNA]</scope>
    <source>
        <tissue evidence="2">Leaf</tissue>
    </source>
</reference>
<name>A0ABD1C2V5_CARAN</name>
<protein>
    <recommendedName>
        <fullName evidence="1">KIB1-4 beta-propeller domain-containing protein</fullName>
    </recommendedName>
</protein>
<feature type="domain" description="KIB1-4 beta-propeller" evidence="1">
    <location>
        <begin position="80"/>
        <end position="347"/>
    </location>
</feature>
<evidence type="ECO:0000259" key="1">
    <source>
        <dbReference type="Pfam" id="PF03478"/>
    </source>
</evidence>
<dbReference type="Pfam" id="PF03478">
    <property type="entry name" value="Beta-prop_KIB1-4"/>
    <property type="match status" value="1"/>
</dbReference>
<proteinExistence type="predicted"/>
<accession>A0ABD1C2V5</accession>
<dbReference type="InterPro" id="IPR050942">
    <property type="entry name" value="F-box_BR-signaling"/>
</dbReference>
<dbReference type="AlphaFoldDB" id="A0ABD1C2V5"/>
<organism evidence="2 3">
    <name type="scientific">Cardamine amara subsp. amara</name>
    <dbReference type="NCBI Taxonomy" id="228776"/>
    <lineage>
        <taxon>Eukaryota</taxon>
        <taxon>Viridiplantae</taxon>
        <taxon>Streptophyta</taxon>
        <taxon>Embryophyta</taxon>
        <taxon>Tracheophyta</taxon>
        <taxon>Spermatophyta</taxon>
        <taxon>Magnoliopsida</taxon>
        <taxon>eudicotyledons</taxon>
        <taxon>Gunneridae</taxon>
        <taxon>Pentapetalae</taxon>
        <taxon>rosids</taxon>
        <taxon>malvids</taxon>
        <taxon>Brassicales</taxon>
        <taxon>Brassicaceae</taxon>
        <taxon>Cardamineae</taxon>
        <taxon>Cardamine</taxon>
    </lineage>
</organism>
<gene>
    <name evidence="2" type="ORF">V5N11_020315</name>
</gene>
<keyword evidence="3" id="KW-1185">Reference proteome</keyword>
<dbReference type="Proteomes" id="UP001558713">
    <property type="component" value="Unassembled WGS sequence"/>
</dbReference>
<comment type="caution">
    <text evidence="2">The sequence shown here is derived from an EMBL/GenBank/DDBJ whole genome shotgun (WGS) entry which is preliminary data.</text>
</comment>
<evidence type="ECO:0000313" key="3">
    <source>
        <dbReference type="Proteomes" id="UP001558713"/>
    </source>
</evidence>
<dbReference type="PANTHER" id="PTHR44259:SF93">
    <property type="entry name" value="PROTEIN, PUTATIVE (DUF295)-RELATED"/>
    <property type="match status" value="1"/>
</dbReference>